<reference evidence="6" key="1">
    <citation type="submission" date="2025-08" db="UniProtKB">
        <authorList>
            <consortium name="Ensembl"/>
        </authorList>
    </citation>
    <scope>IDENTIFICATION</scope>
</reference>
<dbReference type="PANTHER" id="PTHR10824">
    <property type="entry name" value="ACYL-COENZYME A THIOESTERASE-RELATED"/>
    <property type="match status" value="1"/>
</dbReference>
<dbReference type="GO" id="GO:0006637">
    <property type="term" value="P:acyl-CoA metabolic process"/>
    <property type="evidence" value="ECO:0007669"/>
    <property type="project" value="InterPro"/>
</dbReference>
<evidence type="ECO:0000259" key="5">
    <source>
        <dbReference type="Pfam" id="PF08840"/>
    </source>
</evidence>
<reference evidence="6" key="2">
    <citation type="submission" date="2025-09" db="UniProtKB">
        <authorList>
            <consortium name="Ensembl"/>
        </authorList>
    </citation>
    <scope>IDENTIFICATION</scope>
</reference>
<evidence type="ECO:0000313" key="6">
    <source>
        <dbReference type="Ensembl" id="ENSCWAP00000026675.1"/>
    </source>
</evidence>
<keyword evidence="2" id="KW-0443">Lipid metabolism</keyword>
<dbReference type="GO" id="GO:0047617">
    <property type="term" value="F:fatty acyl-CoA hydrolase activity"/>
    <property type="evidence" value="ECO:0007669"/>
    <property type="project" value="TreeGrafter"/>
</dbReference>
<evidence type="ECO:0000256" key="3">
    <source>
        <dbReference type="PIRSR" id="PIRSR016521-1"/>
    </source>
</evidence>
<organism evidence="6 7">
    <name type="scientific">Catagonus wagneri</name>
    <name type="common">Chacoan peccary</name>
    <dbReference type="NCBI Taxonomy" id="51154"/>
    <lineage>
        <taxon>Eukaryota</taxon>
        <taxon>Metazoa</taxon>
        <taxon>Chordata</taxon>
        <taxon>Craniata</taxon>
        <taxon>Vertebrata</taxon>
        <taxon>Euteleostomi</taxon>
        <taxon>Mammalia</taxon>
        <taxon>Eutheria</taxon>
        <taxon>Laurasiatheria</taxon>
        <taxon>Artiodactyla</taxon>
        <taxon>Suina</taxon>
        <taxon>Tayassuidae</taxon>
        <taxon>Catagonus</taxon>
    </lineage>
</organism>
<dbReference type="Pfam" id="PF08840">
    <property type="entry name" value="BAAT_C"/>
    <property type="match status" value="1"/>
</dbReference>
<proteinExistence type="inferred from homology"/>
<evidence type="ECO:0000256" key="1">
    <source>
        <dbReference type="ARBA" id="ARBA00006538"/>
    </source>
</evidence>
<dbReference type="FunFam" id="2.60.40.2240:FF:000001">
    <property type="entry name" value="acyl-coenzyme A thioesterase 4"/>
    <property type="match status" value="1"/>
</dbReference>
<dbReference type="InterPro" id="IPR014940">
    <property type="entry name" value="BAAT_C"/>
</dbReference>
<dbReference type="PANTHER" id="PTHR10824:SF6">
    <property type="entry name" value="PEROXISOMAL SUCCINYL-COENZYME A THIOESTERASE"/>
    <property type="match status" value="1"/>
</dbReference>
<evidence type="ECO:0000256" key="2">
    <source>
        <dbReference type="ARBA" id="ARBA00022832"/>
    </source>
</evidence>
<dbReference type="Pfam" id="PF04775">
    <property type="entry name" value="Bile_Hydr_Trans"/>
    <property type="match status" value="1"/>
</dbReference>
<dbReference type="SUPFAM" id="SSF53474">
    <property type="entry name" value="alpha/beta-Hydrolases"/>
    <property type="match status" value="1"/>
</dbReference>
<accession>A0A8C3YQ21</accession>
<dbReference type="InterPro" id="IPR016662">
    <property type="entry name" value="Acyl-CoA_thioEstase_long-chain"/>
</dbReference>
<dbReference type="FunFam" id="3.40.50.1820:FF:000024">
    <property type="entry name" value="acyl-coenzyme A thioesterase 4"/>
    <property type="match status" value="1"/>
</dbReference>
<dbReference type="Ensembl" id="ENSCWAT00000028919.1">
    <property type="protein sequence ID" value="ENSCWAP00000026675.1"/>
    <property type="gene ID" value="ENSCWAG00000020187.1"/>
</dbReference>
<dbReference type="Proteomes" id="UP000694540">
    <property type="component" value="Unplaced"/>
</dbReference>
<evidence type="ECO:0000313" key="7">
    <source>
        <dbReference type="Proteomes" id="UP000694540"/>
    </source>
</evidence>
<dbReference type="GeneTree" id="ENSGT01010000222336"/>
<dbReference type="InterPro" id="IPR006862">
    <property type="entry name" value="Thio_Ohase/aa_AcTrfase"/>
</dbReference>
<feature type="active site" description="Charge relay system" evidence="3">
    <location>
        <position position="322"/>
    </location>
</feature>
<dbReference type="InterPro" id="IPR029058">
    <property type="entry name" value="AB_hydrolase_fold"/>
</dbReference>
<feature type="domain" description="Acyl-CoA thioester hydrolase/bile acid-CoA amino acid N-acetyltransferase" evidence="4">
    <location>
        <begin position="16"/>
        <end position="140"/>
    </location>
</feature>
<name>A0A8C3YQ21_9CETA</name>
<dbReference type="GO" id="GO:0005777">
    <property type="term" value="C:peroxisome"/>
    <property type="evidence" value="ECO:0007669"/>
    <property type="project" value="TreeGrafter"/>
</dbReference>
<dbReference type="InterPro" id="IPR042490">
    <property type="entry name" value="Thio_Ohase/BAAT_N"/>
</dbReference>
<sequence length="406" mass="44695">MAATVTLEPAGRSRWDEPVRMAVCGLAPRQRITLRASLRDEKGALFTAHARYCADADGLLDLARARALGASFAGLEPMGLFWALEPEKPFWRFLKREVQTPVALELEVFDGHKPEAERLLGRAVHERDFLSPGVLREPVRAGRVRATLFLPPGPGPFPGIIDIFGLGGGLLEYRASLLAGHGFATLALAYCDFEDLPKKFDTIHLDYFEEALCYMLQHSQVKGPGIGLLGISLGADICLSMASFLKNISATVSINGSGFSGNRGIYYKETSIPPLGYDEENKGSFLDIVDIRNDIVGGCENPCMIPIEKAQGPILFIVGQDDHNWRSELYAQIASERLQAHGKGKPQIISYPGTGHYIEPPYFPMCPASLHRLLDKPVIWGGEPRAHSKAQVDAWKKILTFFSKHL</sequence>
<keyword evidence="7" id="KW-1185">Reference proteome</keyword>
<feature type="active site" description="Charge relay system" evidence="3">
    <location>
        <position position="232"/>
    </location>
</feature>
<protein>
    <recommendedName>
        <fullName evidence="8">Acyl-coenzyme A thioesterase 4</fullName>
    </recommendedName>
</protein>
<dbReference type="Gene3D" id="2.60.40.2240">
    <property type="entry name" value="Acyl-CoA thioester hydrolase/BAAT N-terminal domain"/>
    <property type="match status" value="1"/>
</dbReference>
<keyword evidence="2" id="KW-0276">Fatty acid metabolism</keyword>
<comment type="similarity">
    <text evidence="1">Belongs to the C/M/P thioester hydrolase family.</text>
</comment>
<evidence type="ECO:0000259" key="4">
    <source>
        <dbReference type="Pfam" id="PF04775"/>
    </source>
</evidence>
<evidence type="ECO:0008006" key="8">
    <source>
        <dbReference type="Google" id="ProtNLM"/>
    </source>
</evidence>
<dbReference type="GO" id="GO:0006631">
    <property type="term" value="P:fatty acid metabolic process"/>
    <property type="evidence" value="ECO:0007669"/>
    <property type="project" value="UniProtKB-KW"/>
</dbReference>
<feature type="active site" description="Charge relay system" evidence="3">
    <location>
        <position position="356"/>
    </location>
</feature>
<dbReference type="AlphaFoldDB" id="A0A8C3YQ21"/>
<dbReference type="Gene3D" id="3.40.50.1820">
    <property type="entry name" value="alpha/beta hydrolase"/>
    <property type="match status" value="1"/>
</dbReference>
<dbReference type="PIRSF" id="PIRSF016521">
    <property type="entry name" value="Acyl-CoA_hydro"/>
    <property type="match status" value="1"/>
</dbReference>
<feature type="domain" description="BAAT/Acyl-CoA thioester hydrolase C-terminal" evidence="5">
    <location>
        <begin position="203"/>
        <end position="406"/>
    </location>
</feature>